<keyword evidence="3" id="KW-1185">Reference proteome</keyword>
<evidence type="ECO:0000313" key="2">
    <source>
        <dbReference type="EMBL" id="KAF6143229.1"/>
    </source>
</evidence>
<dbReference type="OrthoDB" id="691901at2759"/>
<dbReference type="InterPro" id="IPR026960">
    <property type="entry name" value="RVT-Znf"/>
</dbReference>
<feature type="domain" description="Reverse transcriptase zinc-binding" evidence="1">
    <location>
        <begin position="422"/>
        <end position="506"/>
    </location>
</feature>
<dbReference type="AlphaFoldDB" id="A0A7J7LKY1"/>
<sequence>MVREVIYFDNGVSCPNILVLWRKELARPVALASSKQHITILLEKVMISCIHADCSYVRQRELWRELSIIGTSNLLWLVVGNFNVVLRSVEKKGGRGLKLENDIANDNLVGEVTAANNLLKKTYSNDEELCWQKARVDWLQSGDRNTAYFHAMMYQEASGQVFNSEKNKLFLGAMNNEKKQQVKDIFRFDVACLPETFLGIPLIQGRVTKEILRPLVDKIKKRATRWAGSLLSIQGRVVLTKSVLSSISIYSMGIYKWPTSVIKEGERILRNFLWFGEPDTKKACVVAWDKDEWSEFMRAKFIAKSSSFSTCTKDFSIWAGVRGALEDVCYNSGWVIGDGSYIDLWREIWCSSISLKDLISNDNIPWKNLHAKVSSIIVDGRWSLPYNLLLLFYGLGMDINSIKINTNKADRRVWKPDLVGKFYVKGVFNVIQPKGQTIWWSKYLHRKAIHPQTALWGWRFCHGKLPTDDNLQKKGISIISRCRLCSKGAETLTHLFWNCPFSSSLWSWLETLFNVCIVERNLKSLILASDTMSPYLKDLWIGAIWGGRMYNNQSDLGILRSLGVPLHPSKSTVIKSCSWELPRKGEIKINTDGAARGNLGKGGIGCIFKDCKGNVFGTLAKGLRLNVRLLSTELHLLLLMVGLLLGWNSIPRRQWKPSTWIISHGT</sequence>
<protein>
    <recommendedName>
        <fullName evidence="1">Reverse transcriptase zinc-binding domain-containing protein</fullName>
    </recommendedName>
</protein>
<organism evidence="2 3">
    <name type="scientific">Kingdonia uniflora</name>
    <dbReference type="NCBI Taxonomy" id="39325"/>
    <lineage>
        <taxon>Eukaryota</taxon>
        <taxon>Viridiplantae</taxon>
        <taxon>Streptophyta</taxon>
        <taxon>Embryophyta</taxon>
        <taxon>Tracheophyta</taxon>
        <taxon>Spermatophyta</taxon>
        <taxon>Magnoliopsida</taxon>
        <taxon>Ranunculales</taxon>
        <taxon>Circaeasteraceae</taxon>
        <taxon>Kingdonia</taxon>
    </lineage>
</organism>
<gene>
    <name evidence="2" type="ORF">GIB67_039012</name>
</gene>
<name>A0A7J7LKY1_9MAGN</name>
<evidence type="ECO:0000313" key="3">
    <source>
        <dbReference type="Proteomes" id="UP000541444"/>
    </source>
</evidence>
<evidence type="ECO:0000259" key="1">
    <source>
        <dbReference type="Pfam" id="PF13966"/>
    </source>
</evidence>
<accession>A0A7J7LKY1</accession>
<comment type="caution">
    <text evidence="2">The sequence shown here is derived from an EMBL/GenBank/DDBJ whole genome shotgun (WGS) entry which is preliminary data.</text>
</comment>
<dbReference type="Proteomes" id="UP000541444">
    <property type="component" value="Unassembled WGS sequence"/>
</dbReference>
<dbReference type="PANTHER" id="PTHR33116:SF78">
    <property type="entry name" value="OS12G0587133 PROTEIN"/>
    <property type="match status" value="1"/>
</dbReference>
<reference evidence="2 3" key="1">
    <citation type="journal article" date="2020" name="IScience">
        <title>Genome Sequencing of the Endangered Kingdonia uniflora (Circaeasteraceae, Ranunculales) Reveals Potential Mechanisms of Evolutionary Specialization.</title>
        <authorList>
            <person name="Sun Y."/>
            <person name="Deng T."/>
            <person name="Zhang A."/>
            <person name="Moore M.J."/>
            <person name="Landis J.B."/>
            <person name="Lin N."/>
            <person name="Zhang H."/>
            <person name="Zhang X."/>
            <person name="Huang J."/>
            <person name="Zhang X."/>
            <person name="Sun H."/>
            <person name="Wang H."/>
        </authorList>
    </citation>
    <scope>NUCLEOTIDE SEQUENCE [LARGE SCALE GENOMIC DNA]</scope>
    <source>
        <strain evidence="2">TB1705</strain>
        <tissue evidence="2">Leaf</tissue>
    </source>
</reference>
<proteinExistence type="predicted"/>
<dbReference type="Pfam" id="PF13966">
    <property type="entry name" value="zf-RVT"/>
    <property type="match status" value="1"/>
</dbReference>
<dbReference type="PANTHER" id="PTHR33116">
    <property type="entry name" value="REVERSE TRANSCRIPTASE ZINC-BINDING DOMAIN-CONTAINING PROTEIN-RELATED-RELATED"/>
    <property type="match status" value="1"/>
</dbReference>
<dbReference type="EMBL" id="JACGCM010002208">
    <property type="protein sequence ID" value="KAF6143229.1"/>
    <property type="molecule type" value="Genomic_DNA"/>
</dbReference>